<dbReference type="Proteomes" id="UP000270296">
    <property type="component" value="Unassembled WGS sequence"/>
</dbReference>
<dbReference type="WBParaSite" id="SBAD_0000325501-mRNA-1">
    <property type="protein sequence ID" value="SBAD_0000325501-mRNA-1"/>
    <property type="gene ID" value="SBAD_0000325501"/>
</dbReference>
<reference evidence="3 4" key="2">
    <citation type="submission" date="2018-11" db="EMBL/GenBank/DDBJ databases">
        <authorList>
            <consortium name="Pathogen Informatics"/>
        </authorList>
    </citation>
    <scope>NUCLEOTIDE SEQUENCE [LARGE SCALE GENOMIC DNA]</scope>
</reference>
<evidence type="ECO:0000313" key="4">
    <source>
        <dbReference type="Proteomes" id="UP000270296"/>
    </source>
</evidence>
<dbReference type="GO" id="GO:0016197">
    <property type="term" value="P:endosomal transport"/>
    <property type="evidence" value="ECO:0007669"/>
    <property type="project" value="TreeGrafter"/>
</dbReference>
<dbReference type="PANTHER" id="PTHR31409:SF0">
    <property type="entry name" value="WASH COMPLEX SUBUNIT 4"/>
    <property type="match status" value="1"/>
</dbReference>
<dbReference type="GO" id="GO:0007032">
    <property type="term" value="P:endosome organization"/>
    <property type="evidence" value="ECO:0007669"/>
    <property type="project" value="TreeGrafter"/>
</dbReference>
<dbReference type="Pfam" id="PF14744">
    <property type="entry name" value="WASH-7_mid"/>
    <property type="match status" value="2"/>
</dbReference>
<name>A0A183IHL4_9BILA</name>
<dbReference type="EMBL" id="UZAM01007575">
    <property type="protein sequence ID" value="VDP00048.1"/>
    <property type="molecule type" value="Genomic_DNA"/>
</dbReference>
<keyword evidence="4" id="KW-1185">Reference proteome</keyword>
<dbReference type="InterPro" id="IPR027307">
    <property type="entry name" value="WASH7"/>
</dbReference>
<dbReference type="Pfam" id="PF14746">
    <property type="entry name" value="WASH-7_C"/>
    <property type="match status" value="1"/>
</dbReference>
<sequence>MVYPLYRSVDIPKCRPIASLSLARVKFFLEKTFYNLTVVASHDWETYANLRQVANEKFGVCLLEPGLPWKTVDQSLDITEVMRNMDLFVSSYNYNLNNQVTIFCLTSCIAHLTCLFKQIFIEKNSKTKSLNVLTIDQVANSIRTHGTGIMNTTVNFVYQLLLKKFYLFSQFLFHNGIKSRLIKYPYERAERFNTGMKKLGFNANGQSYMDQFRTLITQIGNSLGYVRLVRSGGIEACFRAVQFFPDLEEIASFESMCKELQFSAETCCAAASFDALVSELVQKCSDSSEYFKLLVDVFSSEFRNERHLHLKNFYIIVPALTLDFVDYIIRCKEQLNKRSHEGGCFTDDGFAMGIAYTLKLLNQYKEFDSLHWFQSVSKKLSQEKSLIEQQCNGTLGTMDKKLSQTLSLKEKHIKRFILISYRSSDKAMDGATDWSFHCLQTVPVKMQDNSQH</sequence>
<dbReference type="GO" id="GO:0005768">
    <property type="term" value="C:endosome"/>
    <property type="evidence" value="ECO:0007669"/>
    <property type="project" value="TreeGrafter"/>
</dbReference>
<evidence type="ECO:0000313" key="3">
    <source>
        <dbReference type="EMBL" id="VDP00048.1"/>
    </source>
</evidence>
<protein>
    <submittedName>
        <fullName evidence="5">WASH complex subunit 7</fullName>
    </submittedName>
</protein>
<organism evidence="5">
    <name type="scientific">Soboliphyme baturini</name>
    <dbReference type="NCBI Taxonomy" id="241478"/>
    <lineage>
        <taxon>Eukaryota</taxon>
        <taxon>Metazoa</taxon>
        <taxon>Ecdysozoa</taxon>
        <taxon>Nematoda</taxon>
        <taxon>Enoplea</taxon>
        <taxon>Dorylaimia</taxon>
        <taxon>Dioctophymatida</taxon>
        <taxon>Dioctophymatoidea</taxon>
        <taxon>Soboliphymatidae</taxon>
        <taxon>Soboliphyme</taxon>
    </lineage>
</organism>
<reference evidence="5" key="1">
    <citation type="submission" date="2016-06" db="UniProtKB">
        <authorList>
            <consortium name="WormBaseParasite"/>
        </authorList>
    </citation>
    <scope>IDENTIFICATION</scope>
</reference>
<evidence type="ECO:0000259" key="1">
    <source>
        <dbReference type="Pfam" id="PF14744"/>
    </source>
</evidence>
<dbReference type="OrthoDB" id="10261210at2759"/>
<feature type="domain" description="WASH complex subunit 7 central" evidence="1">
    <location>
        <begin position="24"/>
        <end position="104"/>
    </location>
</feature>
<dbReference type="GO" id="GO:0071203">
    <property type="term" value="C:WASH complex"/>
    <property type="evidence" value="ECO:0007669"/>
    <property type="project" value="InterPro"/>
</dbReference>
<dbReference type="InterPro" id="IPR028282">
    <property type="entry name" value="WASH-7_central"/>
</dbReference>
<dbReference type="PANTHER" id="PTHR31409">
    <property type="entry name" value="WASH COMPLEX SUBUNIT 4"/>
    <property type="match status" value="1"/>
</dbReference>
<dbReference type="AlphaFoldDB" id="A0A183IHL4"/>
<dbReference type="InterPro" id="IPR028283">
    <property type="entry name" value="WASH-7_C"/>
</dbReference>
<evidence type="ECO:0000313" key="5">
    <source>
        <dbReference type="WBParaSite" id="SBAD_0000325501-mRNA-1"/>
    </source>
</evidence>
<gene>
    <name evidence="3" type="ORF">SBAD_LOCUS3109</name>
</gene>
<feature type="domain" description="WASH complex subunit 7 central" evidence="1">
    <location>
        <begin position="115"/>
        <end position="249"/>
    </location>
</feature>
<evidence type="ECO:0000259" key="2">
    <source>
        <dbReference type="Pfam" id="PF14746"/>
    </source>
</evidence>
<feature type="domain" description="WASH complex subunit 7 C-terminal" evidence="2">
    <location>
        <begin position="267"/>
        <end position="415"/>
    </location>
</feature>
<accession>A0A183IHL4</accession>
<proteinExistence type="predicted"/>